<evidence type="ECO:0000313" key="3">
    <source>
        <dbReference type="Proteomes" id="UP000694722"/>
    </source>
</evidence>
<sequence length="308" mass="33873">MPTALYFFFSTSCSAASLALFACMPKSQALAQVTRRLAKALKFFSSMMTLAFSLLYTFHMGMTGPVSWVANLSSSAQVSPFVGAEGFLGKRMGPERYSLKHHTLACRDSVHLFRCQGSTKIPMVRAAFLWIPATLSSSRLKPLPACTFVWHLTVGHLTTGQWPDTGHGSMRPALSCWALVPVDLAHRLVEPRGHALLPVLVEVGLQDHAIPAGCHGCGQRASSEGPRQGKGRLFLPFVKKTFGLKQVGKKLIKREFFRGTAERNPTRNHVRLRVRSLASLSGLRILRCRELWCRSKMRLGSGVAVALA</sequence>
<keyword evidence="1" id="KW-0812">Transmembrane</keyword>
<keyword evidence="1" id="KW-1133">Transmembrane helix</keyword>
<keyword evidence="1" id="KW-0472">Membrane</keyword>
<accession>A0A8D1FAA4</accession>
<name>A0A8D1FAA4_PIG</name>
<evidence type="ECO:0000313" key="2">
    <source>
        <dbReference type="Ensembl" id="ENSSSCP00040034847.1"/>
    </source>
</evidence>
<reference evidence="2" key="1">
    <citation type="submission" date="2025-08" db="UniProtKB">
        <authorList>
            <consortium name="Ensembl"/>
        </authorList>
    </citation>
    <scope>IDENTIFICATION</scope>
</reference>
<feature type="transmembrane region" description="Helical" evidence="1">
    <location>
        <begin position="41"/>
        <end position="58"/>
    </location>
</feature>
<dbReference type="Ensembl" id="ENSSSCT00040080464.1">
    <property type="protein sequence ID" value="ENSSSCP00040034847.1"/>
    <property type="gene ID" value="ENSSSCG00040059234.1"/>
</dbReference>
<dbReference type="AlphaFoldDB" id="A0A8D1FAA4"/>
<evidence type="ECO:0000256" key="1">
    <source>
        <dbReference type="SAM" id="Phobius"/>
    </source>
</evidence>
<protein>
    <submittedName>
        <fullName evidence="2">Uncharacterized protein</fullName>
    </submittedName>
</protein>
<organism evidence="2 3">
    <name type="scientific">Sus scrofa</name>
    <name type="common">Pig</name>
    <dbReference type="NCBI Taxonomy" id="9823"/>
    <lineage>
        <taxon>Eukaryota</taxon>
        <taxon>Metazoa</taxon>
        <taxon>Chordata</taxon>
        <taxon>Craniata</taxon>
        <taxon>Vertebrata</taxon>
        <taxon>Euteleostomi</taxon>
        <taxon>Mammalia</taxon>
        <taxon>Eutheria</taxon>
        <taxon>Laurasiatheria</taxon>
        <taxon>Artiodactyla</taxon>
        <taxon>Suina</taxon>
        <taxon>Suidae</taxon>
        <taxon>Sus</taxon>
    </lineage>
</organism>
<dbReference type="Proteomes" id="UP000694722">
    <property type="component" value="Unplaced"/>
</dbReference>
<proteinExistence type="predicted"/>